<accession>A0AA41ZA64</accession>
<reference evidence="2" key="1">
    <citation type="submission" date="2022-06" db="EMBL/GenBank/DDBJ databases">
        <title>Sphingomonas sp. nov. isolated from rhizosphere soil of tomato.</title>
        <authorList>
            <person name="Dong H."/>
            <person name="Gao R."/>
        </authorList>
    </citation>
    <scope>NUCLEOTIDE SEQUENCE</scope>
    <source>
        <strain evidence="2">MMSM24</strain>
    </source>
</reference>
<feature type="region of interest" description="Disordered" evidence="1">
    <location>
        <begin position="72"/>
        <end position="106"/>
    </location>
</feature>
<dbReference type="RefSeq" id="WP_265270498.1">
    <property type="nucleotide sequence ID" value="NZ_JANFAV010000016.1"/>
</dbReference>
<keyword evidence="3" id="KW-1185">Reference proteome</keyword>
<proteinExistence type="predicted"/>
<name>A0AA41ZA64_9SPHN</name>
<evidence type="ECO:0000256" key="1">
    <source>
        <dbReference type="SAM" id="MobiDB-lite"/>
    </source>
</evidence>
<protein>
    <submittedName>
        <fullName evidence="2">Conjugal transfer protein TraD</fullName>
    </submittedName>
</protein>
<organism evidence="2 3">
    <name type="scientific">Sphingomonas lycopersici</name>
    <dbReference type="NCBI Taxonomy" id="2951807"/>
    <lineage>
        <taxon>Bacteria</taxon>
        <taxon>Pseudomonadati</taxon>
        <taxon>Pseudomonadota</taxon>
        <taxon>Alphaproteobacteria</taxon>
        <taxon>Sphingomonadales</taxon>
        <taxon>Sphingomonadaceae</taxon>
        <taxon>Sphingomonas</taxon>
    </lineage>
</organism>
<sequence>MRKPRDFDAELEALNDKSRQLKERKLRQLGELVVATGADTLSIEQLAGLLVAGVESKDSAANESWRKRGAAFFQGTRRAGGSAGTNPSGASADGGGTPPAERQDRA</sequence>
<gene>
    <name evidence="2" type="ORF">NEE01_18475</name>
</gene>
<comment type="caution">
    <text evidence="2">The sequence shown here is derived from an EMBL/GenBank/DDBJ whole genome shotgun (WGS) entry which is preliminary data.</text>
</comment>
<evidence type="ECO:0000313" key="3">
    <source>
        <dbReference type="Proteomes" id="UP001165565"/>
    </source>
</evidence>
<dbReference type="Pfam" id="PF06412">
    <property type="entry name" value="TraD"/>
    <property type="match status" value="1"/>
</dbReference>
<dbReference type="EMBL" id="JANFAV010000016">
    <property type="protein sequence ID" value="MCW6536767.1"/>
    <property type="molecule type" value="Genomic_DNA"/>
</dbReference>
<dbReference type="AlphaFoldDB" id="A0AA41ZA64"/>
<evidence type="ECO:0000313" key="2">
    <source>
        <dbReference type="EMBL" id="MCW6536767.1"/>
    </source>
</evidence>
<dbReference type="Proteomes" id="UP001165565">
    <property type="component" value="Unassembled WGS sequence"/>
</dbReference>
<dbReference type="InterPro" id="IPR009444">
    <property type="entry name" value="Conjugal_tfr_TraD_a-type"/>
</dbReference>